<evidence type="ECO:0000256" key="1">
    <source>
        <dbReference type="SAM" id="MobiDB-lite"/>
    </source>
</evidence>
<dbReference type="Proteomes" id="UP001206483">
    <property type="component" value="Unassembled WGS sequence"/>
</dbReference>
<organism evidence="3 4">
    <name type="scientific">Kitasatospora paracochleata</name>
    <dbReference type="NCBI Taxonomy" id="58354"/>
    <lineage>
        <taxon>Bacteria</taxon>
        <taxon>Bacillati</taxon>
        <taxon>Actinomycetota</taxon>
        <taxon>Actinomycetes</taxon>
        <taxon>Kitasatosporales</taxon>
        <taxon>Streptomycetaceae</taxon>
        <taxon>Kitasatospora</taxon>
    </lineage>
</organism>
<name>A0ABT1JAH9_9ACTN</name>
<evidence type="ECO:0000256" key="2">
    <source>
        <dbReference type="SAM" id="Phobius"/>
    </source>
</evidence>
<evidence type="ECO:0000313" key="4">
    <source>
        <dbReference type="Proteomes" id="UP001206483"/>
    </source>
</evidence>
<feature type="transmembrane region" description="Helical" evidence="2">
    <location>
        <begin position="178"/>
        <end position="198"/>
    </location>
</feature>
<gene>
    <name evidence="3" type="ORF">FHR36_007255</name>
</gene>
<keyword evidence="2" id="KW-1133">Transmembrane helix</keyword>
<keyword evidence="2" id="KW-0812">Transmembrane</keyword>
<dbReference type="RefSeq" id="WP_253804405.1">
    <property type="nucleotide sequence ID" value="NZ_BAAAUB010000050.1"/>
</dbReference>
<dbReference type="EMBL" id="JAMZDX010000008">
    <property type="protein sequence ID" value="MCP2314056.1"/>
    <property type="molecule type" value="Genomic_DNA"/>
</dbReference>
<comment type="caution">
    <text evidence="3">The sequence shown here is derived from an EMBL/GenBank/DDBJ whole genome shotgun (WGS) entry which is preliminary data.</text>
</comment>
<feature type="transmembrane region" description="Helical" evidence="2">
    <location>
        <begin position="56"/>
        <end position="84"/>
    </location>
</feature>
<sequence>MNESPDQPAPLFALPGGNPRSGEDPREWPDLIEHARERPGRLRRALPEWASRLSNLALTLVGIAALVTATALATAVGSAVAAALHWATDPAHLADPAAQLWHTVNDPLRHSLDNRARDLPARPATLHRLWAATGLLILWRSLRTAGSVGAQLGAIVFGALTAAAVWDGTPTPGKPVAAGAALLLWGALVALALTGSWITTHTTVINEITATPAAPVAPPVTVPVTVDVPEPRIEAVIVDVQQLRVDINGRRLTGNGNNPL</sequence>
<feature type="region of interest" description="Disordered" evidence="1">
    <location>
        <begin position="1"/>
        <end position="27"/>
    </location>
</feature>
<accession>A0ABT1JAH9</accession>
<feature type="transmembrane region" description="Helical" evidence="2">
    <location>
        <begin position="148"/>
        <end position="166"/>
    </location>
</feature>
<proteinExistence type="predicted"/>
<reference evidence="3 4" key="1">
    <citation type="submission" date="2022-06" db="EMBL/GenBank/DDBJ databases">
        <title>Sequencing the genomes of 1000 actinobacteria strains.</title>
        <authorList>
            <person name="Klenk H.-P."/>
        </authorList>
    </citation>
    <scope>NUCLEOTIDE SEQUENCE [LARGE SCALE GENOMIC DNA]</scope>
    <source>
        <strain evidence="3 4">DSM 41656</strain>
    </source>
</reference>
<protein>
    <submittedName>
        <fullName evidence="3">Uncharacterized protein</fullName>
    </submittedName>
</protein>
<evidence type="ECO:0000313" key="3">
    <source>
        <dbReference type="EMBL" id="MCP2314056.1"/>
    </source>
</evidence>
<keyword evidence="2" id="KW-0472">Membrane</keyword>
<keyword evidence="4" id="KW-1185">Reference proteome</keyword>